<dbReference type="Gene3D" id="1.10.555.10">
    <property type="entry name" value="Rho GTPase activation protein"/>
    <property type="match status" value="2"/>
</dbReference>
<evidence type="ECO:0000256" key="1">
    <source>
        <dbReference type="ARBA" id="ARBA00022468"/>
    </source>
</evidence>
<dbReference type="InterPro" id="IPR008936">
    <property type="entry name" value="Rho_GTPase_activation_prot"/>
</dbReference>
<evidence type="ECO:0000259" key="6">
    <source>
        <dbReference type="PROSITE" id="PS50081"/>
    </source>
</evidence>
<dbReference type="SMART" id="SM00252">
    <property type="entry name" value="SH2"/>
    <property type="match status" value="1"/>
</dbReference>
<reference evidence="7" key="1">
    <citation type="submission" date="2022-11" db="EMBL/GenBank/DDBJ databases">
        <title>Centuries of genome instability and evolution in soft-shell clam transmissible cancer (bioRxiv).</title>
        <authorList>
            <person name="Hart S.F.M."/>
            <person name="Yonemitsu M.A."/>
            <person name="Giersch R.M."/>
            <person name="Beal B.F."/>
            <person name="Arriagada G."/>
            <person name="Davis B.W."/>
            <person name="Ostrander E.A."/>
            <person name="Goff S.P."/>
            <person name="Metzger M.J."/>
        </authorList>
    </citation>
    <scope>NUCLEOTIDE SEQUENCE</scope>
    <source>
        <strain evidence="7">MELC-2E11</strain>
        <tissue evidence="7">Siphon/mantle</tissue>
    </source>
</reference>
<proteinExistence type="predicted"/>
<name>A0ABY7E861_MYAAR</name>
<dbReference type="InterPro" id="IPR020454">
    <property type="entry name" value="DAG/PE-bd"/>
</dbReference>
<dbReference type="Pfam" id="PF00620">
    <property type="entry name" value="RhoGAP"/>
    <property type="match status" value="1"/>
</dbReference>
<dbReference type="SUPFAM" id="SSF48350">
    <property type="entry name" value="GTPase activation domain, GAP"/>
    <property type="match status" value="1"/>
</dbReference>
<evidence type="ECO:0000256" key="2">
    <source>
        <dbReference type="ARBA" id="ARBA00022723"/>
    </source>
</evidence>
<keyword evidence="4" id="KW-0727">SH2 domain</keyword>
<feature type="domain" description="Phorbol-ester/DAG-type" evidence="6">
    <location>
        <begin position="227"/>
        <end position="277"/>
    </location>
</feature>
<evidence type="ECO:0000313" key="7">
    <source>
        <dbReference type="EMBL" id="WAR06187.1"/>
    </source>
</evidence>
<dbReference type="Gene3D" id="3.30.505.10">
    <property type="entry name" value="SH2 domain"/>
    <property type="match status" value="1"/>
</dbReference>
<keyword evidence="8" id="KW-1185">Reference proteome</keyword>
<evidence type="ECO:0000256" key="4">
    <source>
        <dbReference type="PROSITE-ProRule" id="PRU00191"/>
    </source>
</evidence>
<dbReference type="Pfam" id="PF00130">
    <property type="entry name" value="C1_1"/>
    <property type="match status" value="1"/>
</dbReference>
<evidence type="ECO:0000256" key="3">
    <source>
        <dbReference type="ARBA" id="ARBA00022833"/>
    </source>
</evidence>
<dbReference type="SMART" id="SM00324">
    <property type="entry name" value="RhoGAP"/>
    <property type="match status" value="1"/>
</dbReference>
<gene>
    <name evidence="7" type="ORF">MAR_021556</name>
</gene>
<dbReference type="Proteomes" id="UP001164746">
    <property type="component" value="Chromosome 5"/>
</dbReference>
<keyword evidence="2" id="KW-0479">Metal-binding</keyword>
<dbReference type="CDD" id="cd10352">
    <property type="entry name" value="SH2_a2chimerin_b2chimerin"/>
    <property type="match status" value="1"/>
</dbReference>
<protein>
    <submittedName>
        <fullName evidence="7">CHIN-like protein</fullName>
    </submittedName>
</protein>
<feature type="domain" description="SH2" evidence="5">
    <location>
        <begin position="68"/>
        <end position="138"/>
    </location>
</feature>
<evidence type="ECO:0000259" key="5">
    <source>
        <dbReference type="PROSITE" id="PS50001"/>
    </source>
</evidence>
<dbReference type="InterPro" id="IPR036860">
    <property type="entry name" value="SH2_dom_sf"/>
</dbReference>
<organism evidence="7 8">
    <name type="scientific">Mya arenaria</name>
    <name type="common">Soft-shell clam</name>
    <dbReference type="NCBI Taxonomy" id="6604"/>
    <lineage>
        <taxon>Eukaryota</taxon>
        <taxon>Metazoa</taxon>
        <taxon>Spiralia</taxon>
        <taxon>Lophotrochozoa</taxon>
        <taxon>Mollusca</taxon>
        <taxon>Bivalvia</taxon>
        <taxon>Autobranchia</taxon>
        <taxon>Heteroconchia</taxon>
        <taxon>Euheterodonta</taxon>
        <taxon>Imparidentia</taxon>
        <taxon>Neoheterodontei</taxon>
        <taxon>Myida</taxon>
        <taxon>Myoidea</taxon>
        <taxon>Myidae</taxon>
        <taxon>Mya</taxon>
    </lineage>
</organism>
<dbReference type="SUPFAM" id="SSF55550">
    <property type="entry name" value="SH2 domain"/>
    <property type="match status" value="1"/>
</dbReference>
<dbReference type="Pfam" id="PF00017">
    <property type="entry name" value="SH2"/>
    <property type="match status" value="1"/>
</dbReference>
<dbReference type="InterPro" id="IPR000198">
    <property type="entry name" value="RhoGAP_dom"/>
</dbReference>
<dbReference type="PANTHER" id="PTHR46075">
    <property type="entry name" value="CHIMERIN FAMILY MEMBER"/>
    <property type="match status" value="1"/>
</dbReference>
<sequence>MTTKENPVPRPRYYNMVYHRTSMNADSSDNQLPTWKTYLYQLQNEAPKPKLLKCTKDQPNRPTYYGDEYHGLILREEAEDILAQGGDGSYLVRRSDRAPQAFTLAIRFDNQTKNYKLYYDGLHYVGEKRFETVEQLVEDGLIHFYIESRAADYIASLSDTSNYAQSPYLAYSVKKKRLQKSRKNAAHHRVDASQLVTGQQELVSSTTDLDEEDGTDMDVDVSIFEKPHVFKTQNFIGLHWCDFCANFMWGLIAQGSKCQDCGFEAHKKCSERVPNDCMPDIKFVKSIFGADLTTVIKALKTPLPLVVERCMEAEGLYRVAGLHDDVEEIRMSFDRDCEKADITSGKYEDINTITNQESKKDKVTFLREGLAMLPPAHYQTLKYLNMMTTDNLAIVFAPTLMRSPDSDPMLNLMSVGAEQKAVEMLLSCNKELFLK</sequence>
<dbReference type="SMART" id="SM00109">
    <property type="entry name" value="C1"/>
    <property type="match status" value="1"/>
</dbReference>
<dbReference type="InterPro" id="IPR000980">
    <property type="entry name" value="SH2"/>
</dbReference>
<keyword evidence="3" id="KW-0862">Zinc</keyword>
<dbReference type="CDD" id="cd20806">
    <property type="entry name" value="C1_CHN"/>
    <property type="match status" value="1"/>
</dbReference>
<dbReference type="InterPro" id="IPR046349">
    <property type="entry name" value="C1-like_sf"/>
</dbReference>
<keyword evidence="1" id="KW-0343">GTPase activation</keyword>
<dbReference type="InterPro" id="IPR035840">
    <property type="entry name" value="Chimaerin_SH2"/>
</dbReference>
<accession>A0ABY7E861</accession>
<dbReference type="PANTHER" id="PTHR46075:SF2">
    <property type="entry name" value="RHO GTPASE ACTIVATING PROTEIN AT 5A, ISOFORM A"/>
    <property type="match status" value="1"/>
</dbReference>
<evidence type="ECO:0000313" key="8">
    <source>
        <dbReference type="Proteomes" id="UP001164746"/>
    </source>
</evidence>
<dbReference type="InterPro" id="IPR002219">
    <property type="entry name" value="PKC_DAG/PE"/>
</dbReference>
<dbReference type="InterPro" id="IPR051854">
    <property type="entry name" value="Rho-type_GAP"/>
</dbReference>
<dbReference type="PROSITE" id="PS50001">
    <property type="entry name" value="SH2"/>
    <property type="match status" value="1"/>
</dbReference>
<dbReference type="PRINTS" id="PR00008">
    <property type="entry name" value="DAGPEDOMAIN"/>
</dbReference>
<dbReference type="Gene3D" id="3.30.60.20">
    <property type="match status" value="1"/>
</dbReference>
<dbReference type="PROSITE" id="PS00479">
    <property type="entry name" value="ZF_DAG_PE_1"/>
    <property type="match status" value="1"/>
</dbReference>
<dbReference type="SUPFAM" id="SSF57889">
    <property type="entry name" value="Cysteine-rich domain"/>
    <property type="match status" value="1"/>
</dbReference>
<dbReference type="PROSITE" id="PS50081">
    <property type="entry name" value="ZF_DAG_PE_2"/>
    <property type="match status" value="1"/>
</dbReference>
<dbReference type="EMBL" id="CP111016">
    <property type="protein sequence ID" value="WAR06187.1"/>
    <property type="molecule type" value="Genomic_DNA"/>
</dbReference>